<evidence type="ECO:0000256" key="3">
    <source>
        <dbReference type="ARBA" id="ARBA00023242"/>
    </source>
</evidence>
<dbReference type="InterPro" id="IPR028307">
    <property type="entry name" value="Lin-54_fam"/>
</dbReference>
<evidence type="ECO:0000259" key="4">
    <source>
        <dbReference type="PROSITE" id="PS51634"/>
    </source>
</evidence>
<organism evidence="5 6">
    <name type="scientific">Peronospora belbahrii</name>
    <dbReference type="NCBI Taxonomy" id="622444"/>
    <lineage>
        <taxon>Eukaryota</taxon>
        <taxon>Sar</taxon>
        <taxon>Stramenopiles</taxon>
        <taxon>Oomycota</taxon>
        <taxon>Peronosporomycetes</taxon>
        <taxon>Peronosporales</taxon>
        <taxon>Peronosporaceae</taxon>
        <taxon>Peronospora</taxon>
    </lineage>
</organism>
<feature type="domain" description="CRC" evidence="4">
    <location>
        <begin position="265"/>
        <end position="389"/>
    </location>
</feature>
<dbReference type="EMBL" id="CAKKTJ010000274">
    <property type="protein sequence ID" value="CAH0478734.1"/>
    <property type="molecule type" value="Genomic_DNA"/>
</dbReference>
<dbReference type="Pfam" id="PF03638">
    <property type="entry name" value="TCR"/>
    <property type="match status" value="2"/>
</dbReference>
<dbReference type="PROSITE" id="PS51634">
    <property type="entry name" value="CRC"/>
    <property type="match status" value="1"/>
</dbReference>
<evidence type="ECO:0000313" key="6">
    <source>
        <dbReference type="Proteomes" id="UP001160483"/>
    </source>
</evidence>
<dbReference type="SMART" id="SM01114">
    <property type="entry name" value="CXC"/>
    <property type="match status" value="2"/>
</dbReference>
<evidence type="ECO:0000256" key="1">
    <source>
        <dbReference type="ARBA" id="ARBA00004123"/>
    </source>
</evidence>
<gene>
    <name evidence="5" type="ORF">PBS003_LOCUS5416</name>
</gene>
<comment type="subcellular location">
    <subcellularLocation>
        <location evidence="1">Nucleus</location>
    </subcellularLocation>
</comment>
<dbReference type="InterPro" id="IPR005172">
    <property type="entry name" value="CRC"/>
</dbReference>
<dbReference type="Proteomes" id="UP001160483">
    <property type="component" value="Unassembled WGS sequence"/>
</dbReference>
<proteinExistence type="inferred from homology"/>
<dbReference type="InterPro" id="IPR033467">
    <property type="entry name" value="Tesmin/TSO1-like_CXC"/>
</dbReference>
<comment type="similarity">
    <text evidence="2">Belongs to the lin-54 family.</text>
</comment>
<evidence type="ECO:0000256" key="2">
    <source>
        <dbReference type="ARBA" id="ARBA00007267"/>
    </source>
</evidence>
<dbReference type="GO" id="GO:0006355">
    <property type="term" value="P:regulation of DNA-templated transcription"/>
    <property type="evidence" value="ECO:0007669"/>
    <property type="project" value="TreeGrafter"/>
</dbReference>
<comment type="caution">
    <text evidence="5">The sequence shown here is derived from an EMBL/GenBank/DDBJ whole genome shotgun (WGS) entry which is preliminary data.</text>
</comment>
<dbReference type="PANTHER" id="PTHR12446">
    <property type="entry name" value="TESMIN/TSO1-RELATED"/>
    <property type="match status" value="1"/>
</dbReference>
<accession>A0AAU9L2G5</accession>
<sequence length="437" mass="48940">MDHCSTITFHQALSCCSSDTKENEEPVDVRITAKDSVSAIKASVNKQITTPSSTKGTINRKDRRALHDVDNNCPRVQVHSPSCSQLNSSSCVSKDAIEAKKVQVQSTSSKQALHEADKTVEGLVKGHKRSVVAVDDDENSYTDSSSRLDHLESENLAWMDMMLALLEKRYDANFALPVCLTDLEAANVLQLPQRKRLKTGIASAQVKSKRGLDTTRRQTTFTNAFNNSKMPATKVHQASEQLNERKRQRLILRHAQQIQASTVSSSTSCGCKTGCLKMYCLCFSSRGFCHARCTCDDCKNNRMNQTGRVEAIQNYIANDPRAFSYALLPQDTNNTSGFLHLLPQKSSAVVMRGCRCKKSKCLKKYCECFQNGIVCTSHCRCMDCSNQSETCHLKTVANQYKSIQTRTFDRKPFHPVQITVTKQPRRNYVSKTVRLNL</sequence>
<reference evidence="5" key="1">
    <citation type="submission" date="2021-11" db="EMBL/GenBank/DDBJ databases">
        <authorList>
            <person name="Islam A."/>
            <person name="Islam S."/>
            <person name="Flora M.S."/>
            <person name="Rahman M."/>
            <person name="Ziaur R.M."/>
            <person name="Epstein J.H."/>
            <person name="Hassan M."/>
            <person name="Klassen M."/>
            <person name="Woodard K."/>
            <person name="Webb A."/>
            <person name="Webby R.J."/>
            <person name="El Zowalaty M.E."/>
        </authorList>
    </citation>
    <scope>NUCLEOTIDE SEQUENCE</scope>
    <source>
        <strain evidence="5">Pbs3</strain>
    </source>
</reference>
<name>A0AAU9L2G5_9STRA</name>
<dbReference type="AlphaFoldDB" id="A0AAU9L2G5"/>
<protein>
    <recommendedName>
        <fullName evidence="4">CRC domain-containing protein</fullName>
    </recommendedName>
</protein>
<dbReference type="PANTHER" id="PTHR12446:SF34">
    <property type="entry name" value="PROTEIN LIN-54 HOMOLOG"/>
    <property type="match status" value="1"/>
</dbReference>
<keyword evidence="3" id="KW-0539">Nucleus</keyword>
<dbReference type="GO" id="GO:0005634">
    <property type="term" value="C:nucleus"/>
    <property type="evidence" value="ECO:0007669"/>
    <property type="project" value="UniProtKB-SubCell"/>
</dbReference>
<evidence type="ECO:0000313" key="5">
    <source>
        <dbReference type="EMBL" id="CAH0478734.1"/>
    </source>
</evidence>